<feature type="transmembrane region" description="Helical" evidence="2">
    <location>
        <begin position="6"/>
        <end position="27"/>
    </location>
</feature>
<accession>B9K9H9</accession>
<dbReference type="KEGG" id="tna:CTN_1436"/>
<sequence>MFPDVLFASVLFLSGMKHFDLFVLGALSGVTVVIALKRFSRTYLIILPAFGFLFWLVLKNKDFMISSLVTSLFLIFSDFENERSKVPSLLVFFTMMVFFGKNSLSPALVSGAISLYFLYERRYLYALASPLLMLVPPFDLPSLSFGGKQVDEIAESSQQSTRNVVVMMEKFFQGENPLMGILWGIIFWVVAASAIFLFLAFLKKVRINMKITHYVLVFLAVLVVALYAFFLFVNLVVQNVNLEIGVPELTPIGQMLSSSPSASVTIVEIERNPSWNGVRWVLTIATFVMAILILYNALKIFLKTTRSTDSELETEEMVEEKLEKSPEDEKQTERKEIHSVEEAYLYLRERFFPGKDHLTPYELIEGKRYHHFRELTEKFAKIRYSRMREKTPFSELKKLFLESEKELKRYHTSNHEKNMQKEA</sequence>
<dbReference type="Proteomes" id="UP000000445">
    <property type="component" value="Chromosome"/>
</dbReference>
<keyword evidence="2" id="KW-1133">Transmembrane helix</keyword>
<keyword evidence="2" id="KW-0472">Membrane</keyword>
<evidence type="ECO:0000256" key="2">
    <source>
        <dbReference type="SAM" id="Phobius"/>
    </source>
</evidence>
<dbReference type="STRING" id="309803.CTN_1436"/>
<feature type="compositionally biased region" description="Basic and acidic residues" evidence="1">
    <location>
        <begin position="319"/>
        <end position="334"/>
    </location>
</feature>
<dbReference type="RefSeq" id="WP_015919906.1">
    <property type="nucleotide sequence ID" value="NC_011978.1"/>
</dbReference>
<proteinExistence type="predicted"/>
<reference evidence="3 4" key="1">
    <citation type="journal article" date="2009" name="Biosci. Biotechnol. Biochem.">
        <title>WeGAS: a web-based microbial genome annotation system.</title>
        <authorList>
            <person name="Lee D."/>
            <person name="Seo H."/>
            <person name="Park C."/>
            <person name="Park K."/>
        </authorList>
    </citation>
    <scope>NUCLEOTIDE SEQUENCE [LARGE SCALE GENOMIC DNA]</scope>
    <source>
        <strain evidence="4">ATCC 49049 / DSM 4359 / NBRC 107923 / NS-E</strain>
    </source>
</reference>
<keyword evidence="2" id="KW-0812">Transmembrane</keyword>
<keyword evidence="4" id="KW-1185">Reference proteome</keyword>
<evidence type="ECO:0000313" key="3">
    <source>
        <dbReference type="EMBL" id="ACM23612.1"/>
    </source>
</evidence>
<organism evidence="3 4">
    <name type="scientific">Thermotoga neapolitana (strain ATCC 49049 / DSM 4359 / NBRC 107923 / NS-E)</name>
    <dbReference type="NCBI Taxonomy" id="309803"/>
    <lineage>
        <taxon>Bacteria</taxon>
        <taxon>Thermotogati</taxon>
        <taxon>Thermotogota</taxon>
        <taxon>Thermotogae</taxon>
        <taxon>Thermotogales</taxon>
        <taxon>Thermotogaceae</taxon>
        <taxon>Thermotoga</taxon>
    </lineage>
</organism>
<evidence type="ECO:0000313" key="4">
    <source>
        <dbReference type="Proteomes" id="UP000000445"/>
    </source>
</evidence>
<gene>
    <name evidence="3" type="ordered locus">CTN_1436</name>
</gene>
<evidence type="ECO:0008006" key="5">
    <source>
        <dbReference type="Google" id="ProtNLM"/>
    </source>
</evidence>
<protein>
    <recommendedName>
        <fullName evidence="5">DUF4129 domain-containing protein</fullName>
    </recommendedName>
</protein>
<feature type="region of interest" description="Disordered" evidence="1">
    <location>
        <begin position="312"/>
        <end position="334"/>
    </location>
</feature>
<name>B9K9H9_THENN</name>
<dbReference type="EMBL" id="CP000916">
    <property type="protein sequence ID" value="ACM23612.1"/>
    <property type="molecule type" value="Genomic_DNA"/>
</dbReference>
<dbReference type="AlphaFoldDB" id="B9K9H9"/>
<evidence type="ECO:0000256" key="1">
    <source>
        <dbReference type="SAM" id="MobiDB-lite"/>
    </source>
</evidence>
<feature type="transmembrane region" description="Helical" evidence="2">
    <location>
        <begin position="181"/>
        <end position="202"/>
    </location>
</feature>
<feature type="transmembrane region" description="Helical" evidence="2">
    <location>
        <begin position="214"/>
        <end position="237"/>
    </location>
</feature>
<dbReference type="HOGENOM" id="CLU_657100_0_0_0"/>
<feature type="transmembrane region" description="Helical" evidence="2">
    <location>
        <begin position="91"/>
        <end position="119"/>
    </location>
</feature>
<feature type="transmembrane region" description="Helical" evidence="2">
    <location>
        <begin position="39"/>
        <end position="57"/>
    </location>
</feature>
<feature type="transmembrane region" description="Helical" evidence="2">
    <location>
        <begin position="280"/>
        <end position="298"/>
    </location>
</feature>